<feature type="region of interest" description="Disordered" evidence="1">
    <location>
        <begin position="23"/>
        <end position="111"/>
    </location>
</feature>
<keyword evidence="4" id="KW-1185">Reference proteome</keyword>
<keyword evidence="2" id="KW-0732">Signal</keyword>
<protein>
    <submittedName>
        <fullName evidence="3">Uncharacterized protein</fullName>
    </submittedName>
</protein>
<sequence length="111" mass="12925">MKLSARIMLISLSALTFAALSSSASAETEWQKQHPRRAEVNHRLDHQDKRINKERKEGEINKQQAHELHQQDRAIRQQERADARQNHGHITKQEQKTLNQEENTVSKEIGK</sequence>
<evidence type="ECO:0000313" key="4">
    <source>
        <dbReference type="Proteomes" id="UP000274139"/>
    </source>
</evidence>
<gene>
    <name evidence="3" type="ORF">EAY64_17810</name>
</gene>
<dbReference type="Proteomes" id="UP000274139">
    <property type="component" value="Unassembled WGS sequence"/>
</dbReference>
<evidence type="ECO:0000256" key="1">
    <source>
        <dbReference type="SAM" id="MobiDB-lite"/>
    </source>
</evidence>
<feature type="chain" id="PRO_5019397934" evidence="2">
    <location>
        <begin position="27"/>
        <end position="111"/>
    </location>
</feature>
<dbReference type="OrthoDB" id="7510069at2"/>
<accession>A0A454JE41</accession>
<reference evidence="3 4" key="1">
    <citation type="submission" date="2018-10" db="EMBL/GenBank/DDBJ databases">
        <title>Draft genome sequence of Aquitalea MWU14-2217 isolated from a wild cranberry bog in Provincetown, Massachusetts.</title>
        <authorList>
            <person name="Ebadzadsahrai G."/>
            <person name="Soby S."/>
        </authorList>
    </citation>
    <scope>NUCLEOTIDE SEQUENCE [LARGE SCALE GENOMIC DNA]</scope>
    <source>
        <strain evidence="3 4">MWU14-2217</strain>
    </source>
</reference>
<evidence type="ECO:0000313" key="3">
    <source>
        <dbReference type="EMBL" id="RMC92720.1"/>
    </source>
</evidence>
<comment type="caution">
    <text evidence="3">The sequence shown here is derived from an EMBL/GenBank/DDBJ whole genome shotgun (WGS) entry which is preliminary data.</text>
</comment>
<proteinExistence type="predicted"/>
<organism evidence="3 4">
    <name type="scientific">Aquitalea palustris</name>
    <dbReference type="NCBI Taxonomy" id="2480983"/>
    <lineage>
        <taxon>Bacteria</taxon>
        <taxon>Pseudomonadati</taxon>
        <taxon>Pseudomonadota</taxon>
        <taxon>Betaproteobacteria</taxon>
        <taxon>Neisseriales</taxon>
        <taxon>Chromobacteriaceae</taxon>
        <taxon>Aquitalea</taxon>
    </lineage>
</organism>
<dbReference type="EMBL" id="RFAR01000091">
    <property type="protein sequence ID" value="RMC92720.1"/>
    <property type="molecule type" value="Genomic_DNA"/>
</dbReference>
<dbReference type="AlphaFoldDB" id="A0A454JE41"/>
<feature type="signal peptide" evidence="2">
    <location>
        <begin position="1"/>
        <end position="26"/>
    </location>
</feature>
<feature type="compositionally biased region" description="Basic and acidic residues" evidence="1">
    <location>
        <begin position="29"/>
        <end position="95"/>
    </location>
</feature>
<name>A0A454JE41_9NEIS</name>
<dbReference type="RefSeq" id="WP_103526077.1">
    <property type="nucleotide sequence ID" value="NZ_JAIZDC010000002.1"/>
</dbReference>
<evidence type="ECO:0000256" key="2">
    <source>
        <dbReference type="SAM" id="SignalP"/>
    </source>
</evidence>